<dbReference type="OrthoDB" id="10606083at2759"/>
<organism evidence="1 2">
    <name type="scientific">Chlamydomonas incerta</name>
    <dbReference type="NCBI Taxonomy" id="51695"/>
    <lineage>
        <taxon>Eukaryota</taxon>
        <taxon>Viridiplantae</taxon>
        <taxon>Chlorophyta</taxon>
        <taxon>core chlorophytes</taxon>
        <taxon>Chlorophyceae</taxon>
        <taxon>CS clade</taxon>
        <taxon>Chlamydomonadales</taxon>
        <taxon>Chlamydomonadaceae</taxon>
        <taxon>Chlamydomonas</taxon>
    </lineage>
</organism>
<dbReference type="Proteomes" id="UP000650467">
    <property type="component" value="Unassembled WGS sequence"/>
</dbReference>
<evidence type="ECO:0000313" key="1">
    <source>
        <dbReference type="EMBL" id="KAG2438110.1"/>
    </source>
</evidence>
<evidence type="ECO:0000313" key="2">
    <source>
        <dbReference type="Proteomes" id="UP000650467"/>
    </source>
</evidence>
<keyword evidence="2" id="KW-1185">Reference proteome</keyword>
<dbReference type="EMBL" id="JAEHOC010000010">
    <property type="protein sequence ID" value="KAG2438110.1"/>
    <property type="molecule type" value="Genomic_DNA"/>
</dbReference>
<accession>A0A835TI28</accession>
<reference evidence="1" key="1">
    <citation type="journal article" date="2020" name="bioRxiv">
        <title>Comparative genomics of Chlamydomonas.</title>
        <authorList>
            <person name="Craig R.J."/>
            <person name="Hasan A.R."/>
            <person name="Ness R.W."/>
            <person name="Keightley P.D."/>
        </authorList>
    </citation>
    <scope>NUCLEOTIDE SEQUENCE</scope>
    <source>
        <strain evidence="1">SAG 7.73</strain>
    </source>
</reference>
<comment type="caution">
    <text evidence="1">The sequence shown here is derived from an EMBL/GenBank/DDBJ whole genome shotgun (WGS) entry which is preliminary data.</text>
</comment>
<name>A0A835TI28_CHLIN</name>
<sequence>MVAELDEVTKSLGISVVSPFTPGACTSDEVSGGGASKAASGRSWTALLAAAFTTRTSQSGTATLTTTTTTTTTMTMTSQTASTAAAKAGASRVLVAVCGQLNEGLAAATALQLHLQDVAEQYYASMLLGAQQAQEQPSGSAVRAAGGATGGRLRTVAKCPAALPVDLALELVRDPGLPSECLGRVHEATCADVVAEAAVAEASVATAVAAMAVLDS</sequence>
<dbReference type="AlphaFoldDB" id="A0A835TI28"/>
<protein>
    <submittedName>
        <fullName evidence="1">Uncharacterized protein</fullName>
    </submittedName>
</protein>
<proteinExistence type="predicted"/>
<gene>
    <name evidence="1" type="ORF">HXX76_005719</name>
</gene>